<organism evidence="2 3">
    <name type="scientific">Euroglyphus maynei</name>
    <name type="common">Mayne's house dust mite</name>
    <dbReference type="NCBI Taxonomy" id="6958"/>
    <lineage>
        <taxon>Eukaryota</taxon>
        <taxon>Metazoa</taxon>
        <taxon>Ecdysozoa</taxon>
        <taxon>Arthropoda</taxon>
        <taxon>Chelicerata</taxon>
        <taxon>Arachnida</taxon>
        <taxon>Acari</taxon>
        <taxon>Acariformes</taxon>
        <taxon>Sarcoptiformes</taxon>
        <taxon>Astigmata</taxon>
        <taxon>Psoroptidia</taxon>
        <taxon>Analgoidea</taxon>
        <taxon>Pyroglyphidae</taxon>
        <taxon>Pyroglyphinae</taxon>
        <taxon>Euroglyphus</taxon>
    </lineage>
</organism>
<dbReference type="AlphaFoldDB" id="A0A1Y3AX55"/>
<dbReference type="EMBL" id="MUJZ01059501">
    <property type="protein sequence ID" value="OTF71735.1"/>
    <property type="molecule type" value="Genomic_DNA"/>
</dbReference>
<evidence type="ECO:0000256" key="1">
    <source>
        <dbReference type="SAM" id="Coils"/>
    </source>
</evidence>
<protein>
    <submittedName>
        <fullName evidence="2">Uncharacterized protein</fullName>
    </submittedName>
</protein>
<feature type="coiled-coil region" evidence="1">
    <location>
        <begin position="67"/>
        <end position="101"/>
    </location>
</feature>
<proteinExistence type="predicted"/>
<name>A0A1Y3AX55_EURMA</name>
<accession>A0A1Y3AX55</accession>
<evidence type="ECO:0000313" key="3">
    <source>
        <dbReference type="Proteomes" id="UP000194236"/>
    </source>
</evidence>
<gene>
    <name evidence="2" type="ORF">BLA29_011514</name>
</gene>
<keyword evidence="3" id="KW-1185">Reference proteome</keyword>
<feature type="non-terminal residue" evidence="2">
    <location>
        <position position="180"/>
    </location>
</feature>
<evidence type="ECO:0000313" key="2">
    <source>
        <dbReference type="EMBL" id="OTF71735.1"/>
    </source>
</evidence>
<keyword evidence="1" id="KW-0175">Coiled coil</keyword>
<dbReference type="Proteomes" id="UP000194236">
    <property type="component" value="Unassembled WGS sequence"/>
</dbReference>
<sequence length="180" mass="20874">MLRMTQPPLITPVELRAIIGLVENFDKCRINLKQTIEDNQQKDRYIQKLKDDAEHMQIRWDRIKRAYAREIKEKDNLQKSYDNIKKKMDMLRQMILEQDNQKGQETKTANISNLIIGPAKSTTSLISILEHVDTLVPSNNDDDESDDGLLFDKSDDSIDCNRTFKTNINVRNSQQIPSAP</sequence>
<comment type="caution">
    <text evidence="2">The sequence shown here is derived from an EMBL/GenBank/DDBJ whole genome shotgun (WGS) entry which is preliminary data.</text>
</comment>
<reference evidence="2 3" key="1">
    <citation type="submission" date="2017-03" db="EMBL/GenBank/DDBJ databases">
        <title>Genome Survey of Euroglyphus maynei.</title>
        <authorList>
            <person name="Arlian L.G."/>
            <person name="Morgan M.S."/>
            <person name="Rider S.D."/>
        </authorList>
    </citation>
    <scope>NUCLEOTIDE SEQUENCE [LARGE SCALE GENOMIC DNA]</scope>
    <source>
        <strain evidence="2">Arlian Lab</strain>
        <tissue evidence="2">Whole body</tissue>
    </source>
</reference>